<evidence type="ECO:0000259" key="2">
    <source>
        <dbReference type="PROSITE" id="PS51299"/>
    </source>
</evidence>
<keyword evidence="4" id="KW-1185">Reference proteome</keyword>
<proteinExistence type="predicted"/>
<sequence length="1332" mass="146307">MSPKLQASERNESTSAARVSQQQQKPGLPVPIHPDDAKDKVFTAILKALLKMGNKPSSPKELANVIIKYKYATLGGATPFATVSSRISQHFKRAAEHNPPRAPLLAKHVDQHHSRKINYSLATERVSPEVSSAPERDTHKPSSTSPSASISNAQAQTTTQNFDDIMSDTSTLSSEEEDEEQIFGVRHPKPTPSATRRKKRYRAPPTDTKGPEGESEDEYHHVAKRLRHQPAPSLPLSPVTATSSSSASSSSLSPPSATSGEQRDLSSFVPPVSPPILTAASEEESEAEYSDYYEEMLKGDENMIDVEVNHQRPSIARRPSIQPLQTDKPEQQPGTSAPVMPPVPPNGNQSLDQEIWTPYTFEQNDLDSMFLSDGSTTHHIPFNIAAPESISVSELDTYFNNGNSNSSSGSSARTSRKSFSSNNAGSKDPSLLQKVLLANAAKGTETIDTASLKTSPEDKEDFKPNFPRRKSWPSEQSSAISLDTDRQITQLLLPLPNEDKIPPFPPDLEKTSDPIKSEPPDNKRPSENTSEENSLTETELNERKYFSGGHSFTIAKKTFGNIQCYELFSPHDIPDTRVLRFIKSIDGASEHVALRTRHADSKDRRNSQYFYLTEGYVNATQLRKAARPVLGKGSFDAAAEITGRRVAVSITKGPLECRGTWVPLSRARELVEEFEIESSPGLCKLLSDDPLTEDSKQLDLDTGTTRTQEPTKPTENNPTKSYESSEQVQAVANTDVFVNFEDDEKKLDAKPVTNIVTNIDSLVTPVLTMNSALLTTRPVPEPVSNVSSSAADLLKSMNIQNLDLSALHQITSSTPTLAHLSPTFDLAKSLAAYLQSAAKPNSAPVPSSWPSSLAADLKSALSRFPLLDALLRKDISVPTSAPSAPSSSPTNPPAASPFQSDQSRQPLMIHTTVATDPLMYISVLDNVAVCVAVLPKTEDSAERKIMRRLDSGFINGTALLTAGGIETERERSMILSFEMERVRMANKSSALCGTWIPLRRAQELAVTCSIQHRLGPFLSNNIEEYFPKPLPIEVTSARKPRDTRITALVLEALRNSCDNTRLMSSSSPSLPTNAAAAQLHQLLLTNPHKALKIGDDRLKAPLLGYFDDSNDTISRRRRAVVGSPVVVSPKPTAKKEQWPTGKIEDSQDNTNGNESAEDTDSDTEVEEVRRQVKKMRDAAIDAMENASSAELEEMLSRAKQPLVQQARKPEYLNAQPIRKQRQRRVTEEEAQYRNGRRRPNGGKWSGGKIAPSMIRKSATWNGAMSTPRINLVIPTKKKTKKVKNAEEANRVVEHKPSATTTPINNKSLPTVQEDDEDEEIDIGGSDRDDDLR</sequence>
<feature type="compositionally biased region" description="Acidic residues" evidence="1">
    <location>
        <begin position="1155"/>
        <end position="1165"/>
    </location>
</feature>
<evidence type="ECO:0000256" key="1">
    <source>
        <dbReference type="SAM" id="MobiDB-lite"/>
    </source>
</evidence>
<feature type="compositionally biased region" description="Acidic residues" evidence="1">
    <location>
        <begin position="1312"/>
        <end position="1323"/>
    </location>
</feature>
<dbReference type="InterPro" id="IPR036887">
    <property type="entry name" value="HTH_APSES_sf"/>
</dbReference>
<feature type="compositionally biased region" description="Low complexity" evidence="1">
    <location>
        <begin position="1121"/>
        <end position="1131"/>
    </location>
</feature>
<feature type="domain" description="HTH APSES-type" evidence="2">
    <location>
        <begin position="919"/>
        <end position="1029"/>
    </location>
</feature>
<feature type="compositionally biased region" description="Low complexity" evidence="1">
    <location>
        <begin position="234"/>
        <end position="259"/>
    </location>
</feature>
<dbReference type="OrthoDB" id="5597783at2759"/>
<evidence type="ECO:0000313" key="3">
    <source>
        <dbReference type="EMBL" id="KAF7722827.1"/>
    </source>
</evidence>
<feature type="region of interest" description="Disordered" evidence="1">
    <location>
        <begin position="1274"/>
        <end position="1332"/>
    </location>
</feature>
<feature type="compositionally biased region" description="Basic and acidic residues" evidence="1">
    <location>
        <begin position="1283"/>
        <end position="1296"/>
    </location>
</feature>
<feature type="region of interest" description="Disordered" evidence="1">
    <location>
        <begin position="313"/>
        <end position="350"/>
    </location>
</feature>
<feature type="region of interest" description="Disordered" evidence="1">
    <location>
        <begin position="119"/>
        <end position="292"/>
    </location>
</feature>
<dbReference type="Gene3D" id="3.10.260.10">
    <property type="entry name" value="Transcription regulator HTH, APSES-type DNA-binding domain"/>
    <property type="match status" value="2"/>
</dbReference>
<dbReference type="Pfam" id="PF25318">
    <property type="entry name" value="WHD_GDS1"/>
    <property type="match status" value="1"/>
</dbReference>
<feature type="region of interest" description="Disordered" evidence="1">
    <location>
        <begin position="1"/>
        <end position="35"/>
    </location>
</feature>
<dbReference type="InterPro" id="IPR057511">
    <property type="entry name" value="WH_GDS1"/>
</dbReference>
<accession>A0A8H7EMR5</accession>
<comment type="caution">
    <text evidence="3">The sequence shown here is derived from an EMBL/GenBank/DDBJ whole genome shotgun (WGS) entry which is preliminary data.</text>
</comment>
<feature type="region of interest" description="Disordered" evidence="1">
    <location>
        <begin position="1218"/>
        <end position="1249"/>
    </location>
</feature>
<feature type="region of interest" description="Disordered" evidence="1">
    <location>
        <begin position="685"/>
        <end position="727"/>
    </location>
</feature>
<dbReference type="GO" id="GO:0003677">
    <property type="term" value="F:DNA binding"/>
    <property type="evidence" value="ECO:0007669"/>
    <property type="project" value="InterPro"/>
</dbReference>
<gene>
    <name evidence="3" type="ORF">EC973_002672</name>
</gene>
<feature type="region of interest" description="Disordered" evidence="1">
    <location>
        <begin position="447"/>
        <end position="483"/>
    </location>
</feature>
<feature type="compositionally biased region" description="Low complexity" evidence="1">
    <location>
        <begin position="527"/>
        <end position="538"/>
    </location>
</feature>
<feature type="compositionally biased region" description="Polar residues" evidence="1">
    <location>
        <begin position="152"/>
        <end position="162"/>
    </location>
</feature>
<dbReference type="InterPro" id="IPR003163">
    <property type="entry name" value="Tscrpt_reg_HTH_APSES-type"/>
</dbReference>
<dbReference type="SUPFAM" id="SSF54616">
    <property type="entry name" value="DNA-binding domain of Mlu1-box binding protein MBP1"/>
    <property type="match status" value="2"/>
</dbReference>
<dbReference type="EMBL" id="JABAYA010000175">
    <property type="protein sequence ID" value="KAF7722827.1"/>
    <property type="molecule type" value="Genomic_DNA"/>
</dbReference>
<name>A0A8H7EMR5_9FUNG</name>
<feature type="domain" description="HTH APSES-type" evidence="2">
    <location>
        <begin position="581"/>
        <end position="699"/>
    </location>
</feature>
<dbReference type="Proteomes" id="UP000605846">
    <property type="component" value="Unassembled WGS sequence"/>
</dbReference>
<evidence type="ECO:0000313" key="4">
    <source>
        <dbReference type="Proteomes" id="UP000605846"/>
    </source>
</evidence>
<feature type="compositionally biased region" description="Polar residues" evidence="1">
    <location>
        <begin position="702"/>
        <end position="727"/>
    </location>
</feature>
<feature type="compositionally biased region" description="Low complexity" evidence="1">
    <location>
        <begin position="403"/>
        <end position="422"/>
    </location>
</feature>
<feature type="region of interest" description="Disordered" evidence="1">
    <location>
        <begin position="878"/>
        <end position="903"/>
    </location>
</feature>
<reference evidence="3" key="1">
    <citation type="submission" date="2020-01" db="EMBL/GenBank/DDBJ databases">
        <title>Genome Sequencing of Three Apophysomyces-Like Fungal Strains Confirms a Novel Fungal Genus in the Mucoromycota with divergent Burkholderia-like Endosymbiotic Bacteria.</title>
        <authorList>
            <person name="Stajich J.E."/>
            <person name="Macias A.M."/>
            <person name="Carter-House D."/>
            <person name="Lovett B."/>
            <person name="Kasson L.R."/>
            <person name="Berry K."/>
            <person name="Grigoriev I."/>
            <person name="Chang Y."/>
            <person name="Spatafora J."/>
            <person name="Kasson M.T."/>
        </authorList>
    </citation>
    <scope>NUCLEOTIDE SEQUENCE</scope>
    <source>
        <strain evidence="3">NRRL A-21654</strain>
    </source>
</reference>
<protein>
    <recommendedName>
        <fullName evidence="2">HTH APSES-type domain-containing protein</fullName>
    </recommendedName>
</protein>
<dbReference type="PROSITE" id="PS51299">
    <property type="entry name" value="HTH_APSES"/>
    <property type="match status" value="2"/>
</dbReference>
<feature type="compositionally biased region" description="Acidic residues" evidence="1">
    <location>
        <begin position="281"/>
        <end position="292"/>
    </location>
</feature>
<feature type="region of interest" description="Disordered" evidence="1">
    <location>
        <begin position="403"/>
        <end position="430"/>
    </location>
</feature>
<feature type="compositionally biased region" description="Polar residues" evidence="1">
    <location>
        <begin position="1297"/>
        <end position="1310"/>
    </location>
</feature>
<organism evidence="3 4">
    <name type="scientific">Apophysomyces ossiformis</name>
    <dbReference type="NCBI Taxonomy" id="679940"/>
    <lineage>
        <taxon>Eukaryota</taxon>
        <taxon>Fungi</taxon>
        <taxon>Fungi incertae sedis</taxon>
        <taxon>Mucoromycota</taxon>
        <taxon>Mucoromycotina</taxon>
        <taxon>Mucoromycetes</taxon>
        <taxon>Mucorales</taxon>
        <taxon>Mucorineae</taxon>
        <taxon>Mucoraceae</taxon>
        <taxon>Apophysomyces</taxon>
    </lineage>
</organism>
<feature type="region of interest" description="Disordered" evidence="1">
    <location>
        <begin position="1121"/>
        <end position="1166"/>
    </location>
</feature>
<feature type="compositionally biased region" description="Low complexity" evidence="1">
    <location>
        <begin position="878"/>
        <end position="889"/>
    </location>
</feature>
<feature type="compositionally biased region" description="Low complexity" evidence="1">
    <location>
        <begin position="142"/>
        <end position="151"/>
    </location>
</feature>
<feature type="compositionally biased region" description="Basic and acidic residues" evidence="1">
    <location>
        <begin position="497"/>
        <end position="526"/>
    </location>
</feature>
<feature type="compositionally biased region" description="Basic and acidic residues" evidence="1">
    <location>
        <begin position="1133"/>
        <end position="1145"/>
    </location>
</feature>
<feature type="compositionally biased region" description="Polar residues" evidence="1">
    <location>
        <begin position="13"/>
        <end position="25"/>
    </location>
</feature>
<feature type="region of interest" description="Disordered" evidence="1">
    <location>
        <begin position="495"/>
        <end position="539"/>
    </location>
</feature>